<keyword evidence="1" id="KW-1133">Transmembrane helix</keyword>
<evidence type="ECO:0000313" key="2">
    <source>
        <dbReference type="EMBL" id="QXQ15112.1"/>
    </source>
</evidence>
<reference evidence="2" key="1">
    <citation type="submission" date="2021-07" db="EMBL/GenBank/DDBJ databases">
        <title>Candidatus Kaistella beijingensis sp. nov. isolated from a municipal wastewater treatment plant is involved in sludge foaming.</title>
        <authorList>
            <person name="Song Y."/>
            <person name="Liu S.-J."/>
        </authorList>
    </citation>
    <scope>NUCLEOTIDE SEQUENCE</scope>
    <source>
        <strain evidence="2">DSM 43998</strain>
    </source>
</reference>
<gene>
    <name evidence="2" type="ORF">KV203_07130</name>
</gene>
<keyword evidence="1" id="KW-0472">Membrane</keyword>
<protein>
    <submittedName>
        <fullName evidence="2">Uncharacterized protein</fullName>
    </submittedName>
</protein>
<dbReference type="RefSeq" id="WP_157079897.1">
    <property type="nucleotide sequence ID" value="NZ_CBCRUZ010000013.1"/>
</dbReference>
<keyword evidence="3" id="KW-1185">Reference proteome</keyword>
<organism evidence="2 3">
    <name type="scientific">Skermania pinensis</name>
    <dbReference type="NCBI Taxonomy" id="39122"/>
    <lineage>
        <taxon>Bacteria</taxon>
        <taxon>Bacillati</taxon>
        <taxon>Actinomycetota</taxon>
        <taxon>Actinomycetes</taxon>
        <taxon>Mycobacteriales</taxon>
        <taxon>Gordoniaceae</taxon>
        <taxon>Skermania</taxon>
    </lineage>
</organism>
<proteinExistence type="predicted"/>
<evidence type="ECO:0000256" key="1">
    <source>
        <dbReference type="SAM" id="Phobius"/>
    </source>
</evidence>
<keyword evidence="1" id="KW-0812">Transmembrane</keyword>
<name>A0ABX8SBE0_9ACTN</name>
<accession>A0ABX8SBE0</accession>
<evidence type="ECO:0000313" key="3">
    <source>
        <dbReference type="Proteomes" id="UP000887023"/>
    </source>
</evidence>
<sequence length="319" mass="33142">MTKVPGVRGNRRTGALALAATIGFGVLTVGFGLLAVGCSAGTAVDRVNPLAADTTQPDIAVPMSAVTTDVVESGDEPLEQLGPRLPAAVQQRVVLQVGNETKLRIGDTEESNRSTVQLHIPLVATAAAGGVEVVVGDVTTDDENLRAAVGTLDGSHVRLNLSPAGAVTALGLQADTSQSSVARAALERAFYQAAYQSITFPDRPIGVGAVWTIDQQMSPGLPLNQRTTARLLARDGDLLTVAVDIAQSPRDRIWDLPGGTGALRVDDYTMTGHGQITVDLGLPLPVRGAVTVQGTQSYTAPSGGTTFYQAISNEIRWGT</sequence>
<dbReference type="Proteomes" id="UP000887023">
    <property type="component" value="Chromosome"/>
</dbReference>
<feature type="transmembrane region" description="Helical" evidence="1">
    <location>
        <begin position="15"/>
        <end position="36"/>
    </location>
</feature>
<dbReference type="EMBL" id="CP079105">
    <property type="protein sequence ID" value="QXQ15112.1"/>
    <property type="molecule type" value="Genomic_DNA"/>
</dbReference>